<keyword evidence="1" id="KW-0472">Membrane</keyword>
<evidence type="ECO:0000313" key="3">
    <source>
        <dbReference type="Proteomes" id="UP001230426"/>
    </source>
</evidence>
<feature type="transmembrane region" description="Helical" evidence="1">
    <location>
        <begin position="6"/>
        <end position="26"/>
    </location>
</feature>
<dbReference type="Proteomes" id="UP001230426">
    <property type="component" value="Unassembled WGS sequence"/>
</dbReference>
<keyword evidence="3" id="KW-1185">Reference proteome</keyword>
<reference evidence="2 3" key="1">
    <citation type="submission" date="2023-07" db="EMBL/GenBank/DDBJ databases">
        <title>Sequencing the genomes of 1000 actinobacteria strains.</title>
        <authorList>
            <person name="Klenk H.-P."/>
        </authorList>
    </citation>
    <scope>NUCLEOTIDE SEQUENCE [LARGE SCALE GENOMIC DNA]</scope>
    <source>
        <strain evidence="2 3">DSM 44109</strain>
    </source>
</reference>
<keyword evidence="1" id="KW-0812">Transmembrane</keyword>
<keyword evidence="1" id="KW-1133">Transmembrane helix</keyword>
<evidence type="ECO:0008006" key="4">
    <source>
        <dbReference type="Google" id="ProtNLM"/>
    </source>
</evidence>
<organism evidence="2 3">
    <name type="scientific">Streptosporangium brasiliense</name>
    <dbReference type="NCBI Taxonomy" id="47480"/>
    <lineage>
        <taxon>Bacteria</taxon>
        <taxon>Bacillati</taxon>
        <taxon>Actinomycetota</taxon>
        <taxon>Actinomycetes</taxon>
        <taxon>Streptosporangiales</taxon>
        <taxon>Streptosporangiaceae</taxon>
        <taxon>Streptosporangium</taxon>
    </lineage>
</organism>
<name>A0ABT9RNH4_9ACTN</name>
<gene>
    <name evidence="2" type="ORF">J2S55_009121</name>
</gene>
<protein>
    <recommendedName>
        <fullName evidence="4">Cation/H+ exchanger domain-containing protein</fullName>
    </recommendedName>
</protein>
<evidence type="ECO:0000313" key="2">
    <source>
        <dbReference type="EMBL" id="MDP9869855.1"/>
    </source>
</evidence>
<dbReference type="EMBL" id="JAUSRB010000002">
    <property type="protein sequence ID" value="MDP9869855.1"/>
    <property type="molecule type" value="Genomic_DNA"/>
</dbReference>
<accession>A0ABT9RNH4</accession>
<sequence length="196" mass="20489">MLPDLLAYGVRILPGLLLIGACFALARAEQNPLLRILTLILGSVLIRDAMTPLGLWRLGAAGGVPWLRFTDQAGILLLFALGTVALTAAVLKLDSGLRSLVRWARFTPVTLTLGIGGGMPAAAPVLLLFSLAREYLMAAKVIRPGVLILAKMVGAARKAASDLTSQLVGHLLTEKVTLLIQGGAGSSSGVTHRPVL</sequence>
<feature type="transmembrane region" description="Helical" evidence="1">
    <location>
        <begin position="33"/>
        <end position="53"/>
    </location>
</feature>
<proteinExistence type="predicted"/>
<feature type="transmembrane region" description="Helical" evidence="1">
    <location>
        <begin position="73"/>
        <end position="91"/>
    </location>
</feature>
<dbReference type="RefSeq" id="WP_306874268.1">
    <property type="nucleotide sequence ID" value="NZ_JAUSRB010000002.1"/>
</dbReference>
<evidence type="ECO:0000256" key="1">
    <source>
        <dbReference type="SAM" id="Phobius"/>
    </source>
</evidence>
<feature type="transmembrane region" description="Helical" evidence="1">
    <location>
        <begin position="103"/>
        <end position="129"/>
    </location>
</feature>
<comment type="caution">
    <text evidence="2">The sequence shown here is derived from an EMBL/GenBank/DDBJ whole genome shotgun (WGS) entry which is preliminary data.</text>
</comment>